<dbReference type="GO" id="GO:0005737">
    <property type="term" value="C:cytoplasm"/>
    <property type="evidence" value="ECO:0007669"/>
    <property type="project" value="TreeGrafter"/>
</dbReference>
<dbReference type="EMBL" id="JAGTJS010000011">
    <property type="protein sequence ID" value="KAH7253099.1"/>
    <property type="molecule type" value="Genomic_DNA"/>
</dbReference>
<evidence type="ECO:0000313" key="3">
    <source>
        <dbReference type="EMBL" id="KAH7253099.1"/>
    </source>
</evidence>
<reference evidence="3" key="1">
    <citation type="journal article" date="2021" name="Nat. Commun.">
        <title>Genetic determinants of endophytism in the Arabidopsis root mycobiome.</title>
        <authorList>
            <person name="Mesny F."/>
            <person name="Miyauchi S."/>
            <person name="Thiergart T."/>
            <person name="Pickel B."/>
            <person name="Atanasova L."/>
            <person name="Karlsson M."/>
            <person name="Huettel B."/>
            <person name="Barry K.W."/>
            <person name="Haridas S."/>
            <person name="Chen C."/>
            <person name="Bauer D."/>
            <person name="Andreopoulos W."/>
            <person name="Pangilinan J."/>
            <person name="LaButti K."/>
            <person name="Riley R."/>
            <person name="Lipzen A."/>
            <person name="Clum A."/>
            <person name="Drula E."/>
            <person name="Henrissat B."/>
            <person name="Kohler A."/>
            <person name="Grigoriev I.V."/>
            <person name="Martin F.M."/>
            <person name="Hacquard S."/>
        </authorList>
    </citation>
    <scope>NUCLEOTIDE SEQUENCE</scope>
    <source>
        <strain evidence="3">FSSC 5 MPI-SDFR-AT-0091</strain>
    </source>
</reference>
<dbReference type="SUPFAM" id="SSF56300">
    <property type="entry name" value="Metallo-dependent phosphatases"/>
    <property type="match status" value="1"/>
</dbReference>
<sequence>MEHSTPALNSEESHGSSWHLISRVVMDLDDTYIPSANPEHEPPAKRLIIVGDVHGHLSELKKLLEKVKFDRGNGDHLIFVGDLVNKGPDSAGVVQLAMDLGASAVRGNNEDRVLAAHAALKRDPTLKIEIEKPVEEATSGEKTASPAKEEISTQPHDPQSLKRYSADKDFATVALLTEEQISWISSLPLILRIPLNGGVTAPWNAGTLLIAHAGLVPYIPLEKQDHWAVMNMRGLVYPDPGADVEEIRADVTKGVRSRIRRQIALRKTTDEAIKAEWKKLDESLNEGRGYTGRYRDGLVGWPLESREGDWWCVAWSRAQNSIQAPQERSIVVYGHDAKVGLQVEPEIDIQVKTAEGGETVKGQRYAFGLDSGCVYGNQLSAMVVEKSSSGGLSHSIIQVDCVKEDKED</sequence>
<feature type="domain" description="Calcineurin-like phosphoesterase" evidence="2">
    <location>
        <begin position="46"/>
        <end position="250"/>
    </location>
</feature>
<dbReference type="GO" id="GO:0006798">
    <property type="term" value="P:polyphosphate catabolic process"/>
    <property type="evidence" value="ECO:0007669"/>
    <property type="project" value="TreeGrafter"/>
</dbReference>
<dbReference type="PANTHER" id="PTHR42850:SF4">
    <property type="entry name" value="ZINC-DEPENDENT ENDOPOLYPHOSPHATASE"/>
    <property type="match status" value="1"/>
</dbReference>
<dbReference type="InterPro" id="IPR004843">
    <property type="entry name" value="Calcineurin-like_PHP"/>
</dbReference>
<dbReference type="Proteomes" id="UP000736672">
    <property type="component" value="Unassembled WGS sequence"/>
</dbReference>
<dbReference type="GO" id="GO:0000298">
    <property type="term" value="F:endopolyphosphatase activity"/>
    <property type="evidence" value="ECO:0007669"/>
    <property type="project" value="TreeGrafter"/>
</dbReference>
<feature type="region of interest" description="Disordered" evidence="1">
    <location>
        <begin position="132"/>
        <end position="162"/>
    </location>
</feature>
<dbReference type="GO" id="GO:0016791">
    <property type="term" value="F:phosphatase activity"/>
    <property type="evidence" value="ECO:0007669"/>
    <property type="project" value="TreeGrafter"/>
</dbReference>
<gene>
    <name evidence="3" type="ORF">B0J15DRAFT_526499</name>
</gene>
<comment type="caution">
    <text evidence="3">The sequence shown here is derived from an EMBL/GenBank/DDBJ whole genome shotgun (WGS) entry which is preliminary data.</text>
</comment>
<name>A0A9P9H8F6_FUSSL</name>
<dbReference type="InterPro" id="IPR029052">
    <property type="entry name" value="Metallo-depent_PP-like"/>
</dbReference>
<dbReference type="OrthoDB" id="10267127at2759"/>
<dbReference type="AlphaFoldDB" id="A0A9P9H8F6"/>
<dbReference type="CDD" id="cd00144">
    <property type="entry name" value="MPP_PPP_family"/>
    <property type="match status" value="1"/>
</dbReference>
<keyword evidence="4" id="KW-1185">Reference proteome</keyword>
<evidence type="ECO:0000259" key="2">
    <source>
        <dbReference type="Pfam" id="PF00149"/>
    </source>
</evidence>
<organism evidence="3 4">
    <name type="scientific">Fusarium solani</name>
    <name type="common">Filamentous fungus</name>
    <dbReference type="NCBI Taxonomy" id="169388"/>
    <lineage>
        <taxon>Eukaryota</taxon>
        <taxon>Fungi</taxon>
        <taxon>Dikarya</taxon>
        <taxon>Ascomycota</taxon>
        <taxon>Pezizomycotina</taxon>
        <taxon>Sordariomycetes</taxon>
        <taxon>Hypocreomycetidae</taxon>
        <taxon>Hypocreales</taxon>
        <taxon>Nectriaceae</taxon>
        <taxon>Fusarium</taxon>
        <taxon>Fusarium solani species complex</taxon>
    </lineage>
</organism>
<proteinExistence type="predicted"/>
<evidence type="ECO:0000313" key="4">
    <source>
        <dbReference type="Proteomes" id="UP000736672"/>
    </source>
</evidence>
<dbReference type="Gene3D" id="3.60.21.10">
    <property type="match status" value="1"/>
</dbReference>
<dbReference type="Pfam" id="PF00149">
    <property type="entry name" value="Metallophos"/>
    <property type="match status" value="1"/>
</dbReference>
<protein>
    <submittedName>
        <fullName evidence="3">Metallo-dependent phosphatase-like protein</fullName>
    </submittedName>
</protein>
<accession>A0A9P9H8F6</accession>
<evidence type="ECO:0000256" key="1">
    <source>
        <dbReference type="SAM" id="MobiDB-lite"/>
    </source>
</evidence>
<dbReference type="PANTHER" id="PTHR42850">
    <property type="entry name" value="METALLOPHOSPHOESTERASE"/>
    <property type="match status" value="1"/>
</dbReference>
<dbReference type="InterPro" id="IPR050126">
    <property type="entry name" value="Ap4A_hydrolase"/>
</dbReference>